<dbReference type="Proteomes" id="UP000075455">
    <property type="component" value="Unassembled WGS sequence"/>
</dbReference>
<sequence>MAMPTTINDIPNSTIALSFSFTENYYKAGIPPWNACL</sequence>
<organism evidence="1 2">
    <name type="scientific">Saccharococcus caldoxylosilyticus</name>
    <dbReference type="NCBI Taxonomy" id="81408"/>
    <lineage>
        <taxon>Bacteria</taxon>
        <taxon>Bacillati</taxon>
        <taxon>Bacillota</taxon>
        <taxon>Bacilli</taxon>
        <taxon>Bacillales</taxon>
        <taxon>Anoxybacillaceae</taxon>
        <taxon>Saccharococcus</taxon>
    </lineage>
</organism>
<proteinExistence type="predicted"/>
<reference evidence="1 2" key="1">
    <citation type="submission" date="2016-01" db="EMBL/GenBank/DDBJ databases">
        <title>Draft Genome Sequences of Seven Thermophilic Sporeformers Isolated from Foods.</title>
        <authorList>
            <person name="Berendsen E.M."/>
            <person name="Wells-Bennik M.H."/>
            <person name="Krawcyk A.O."/>
            <person name="De Jong A."/>
            <person name="Holsappel S."/>
            <person name="Eijlander R.T."/>
            <person name="Kuipers O.P."/>
        </authorList>
    </citation>
    <scope>NUCLEOTIDE SEQUENCE [LARGE SCALE GENOMIC DNA]</scope>
    <source>
        <strain evidence="1 2">B4119</strain>
    </source>
</reference>
<name>A0A150M525_9BACL</name>
<evidence type="ECO:0000313" key="2">
    <source>
        <dbReference type="Proteomes" id="UP000075455"/>
    </source>
</evidence>
<protein>
    <submittedName>
        <fullName evidence="1">Uncharacterized protein</fullName>
    </submittedName>
</protein>
<gene>
    <name evidence="1" type="ORF">B4119_3219</name>
</gene>
<dbReference type="AlphaFoldDB" id="A0A150M525"/>
<comment type="caution">
    <text evidence="1">The sequence shown here is derived from an EMBL/GenBank/DDBJ whole genome shotgun (WGS) entry which is preliminary data.</text>
</comment>
<evidence type="ECO:0000313" key="1">
    <source>
        <dbReference type="EMBL" id="KYD19707.1"/>
    </source>
</evidence>
<dbReference type="EMBL" id="LQYS01000006">
    <property type="protein sequence ID" value="KYD19707.1"/>
    <property type="molecule type" value="Genomic_DNA"/>
</dbReference>
<accession>A0A150M525</accession>